<accession>A0ABP4DYQ1</accession>
<keyword evidence="3" id="KW-1185">Reference proteome</keyword>
<dbReference type="EMBL" id="BAAAIE010000769">
    <property type="protein sequence ID" value="GAA1080383.1"/>
    <property type="molecule type" value="Genomic_DNA"/>
</dbReference>
<evidence type="ECO:0000256" key="1">
    <source>
        <dbReference type="SAM" id="Phobius"/>
    </source>
</evidence>
<gene>
    <name evidence="2" type="ORF">GCM10009576_099800</name>
</gene>
<evidence type="ECO:0000313" key="2">
    <source>
        <dbReference type="EMBL" id="GAA1080383.1"/>
    </source>
</evidence>
<name>A0ABP4DYQ1_9ACTN</name>
<dbReference type="Proteomes" id="UP001500033">
    <property type="component" value="Unassembled WGS sequence"/>
</dbReference>
<keyword evidence="1" id="KW-1133">Transmembrane helix</keyword>
<keyword evidence="1" id="KW-0472">Membrane</keyword>
<sequence>MTLKEKIRINIIADSFIILSIIMVDILIVRLFMISLALYKHYYFVKKIKTIRQEEYEAQYIKTDSAT</sequence>
<proteinExistence type="predicted"/>
<organism evidence="2 3">
    <name type="scientific">Streptomyces rhizosphaericus</name>
    <dbReference type="NCBI Taxonomy" id="114699"/>
    <lineage>
        <taxon>Bacteria</taxon>
        <taxon>Bacillati</taxon>
        <taxon>Actinomycetota</taxon>
        <taxon>Actinomycetes</taxon>
        <taxon>Kitasatosporales</taxon>
        <taxon>Streptomycetaceae</taxon>
        <taxon>Streptomyces</taxon>
        <taxon>Streptomyces violaceusniger group</taxon>
    </lineage>
</organism>
<keyword evidence="1" id="KW-0812">Transmembrane</keyword>
<comment type="caution">
    <text evidence="2">The sequence shown here is derived from an EMBL/GenBank/DDBJ whole genome shotgun (WGS) entry which is preliminary data.</text>
</comment>
<evidence type="ECO:0000313" key="3">
    <source>
        <dbReference type="Proteomes" id="UP001500033"/>
    </source>
</evidence>
<reference evidence="3" key="1">
    <citation type="journal article" date="2019" name="Int. J. Syst. Evol. Microbiol.">
        <title>The Global Catalogue of Microorganisms (GCM) 10K type strain sequencing project: providing services to taxonomists for standard genome sequencing and annotation.</title>
        <authorList>
            <consortium name="The Broad Institute Genomics Platform"/>
            <consortium name="The Broad Institute Genome Sequencing Center for Infectious Disease"/>
            <person name="Wu L."/>
            <person name="Ma J."/>
        </authorList>
    </citation>
    <scope>NUCLEOTIDE SEQUENCE [LARGE SCALE GENOMIC DNA]</scope>
    <source>
        <strain evidence="3">JCM 11445</strain>
    </source>
</reference>
<feature type="transmembrane region" description="Helical" evidence="1">
    <location>
        <begin position="16"/>
        <end position="39"/>
    </location>
</feature>
<protein>
    <submittedName>
        <fullName evidence="2">Uncharacterized protein</fullName>
    </submittedName>
</protein>